<dbReference type="Gene3D" id="1.10.510.10">
    <property type="entry name" value="Transferase(Phosphotransferase) domain 1"/>
    <property type="match status" value="1"/>
</dbReference>
<dbReference type="SUPFAM" id="SSF50998">
    <property type="entry name" value="Quinoprotein alcohol dehydrogenase-like"/>
    <property type="match status" value="1"/>
</dbReference>
<dbReference type="PROSITE" id="PS51392">
    <property type="entry name" value="KEN"/>
    <property type="match status" value="1"/>
</dbReference>
<comment type="caution">
    <text evidence="36">The sequence shown here is derived from an EMBL/GenBank/DDBJ whole genome shotgun (WGS) entry which is preliminary data.</text>
</comment>
<reference evidence="36 37" key="1">
    <citation type="submission" date="2016-02" db="EMBL/GenBank/DDBJ databases">
        <title>Band-tailed pigeon sequencing and assembly.</title>
        <authorList>
            <person name="Soares A.E."/>
            <person name="Novak B.J."/>
            <person name="Rice E.S."/>
            <person name="O'Connell B."/>
            <person name="Chang D."/>
            <person name="Weber S."/>
            <person name="Shapiro B."/>
        </authorList>
    </citation>
    <scope>NUCLEOTIDE SEQUENCE [LARGE SCALE GENOMIC DNA]</scope>
    <source>
        <strain evidence="36">BTP2013</strain>
        <tissue evidence="36">Blood</tissue>
    </source>
</reference>
<keyword evidence="19" id="KW-0805">Transcription regulation</keyword>
<evidence type="ECO:0000259" key="34">
    <source>
        <dbReference type="PROSITE" id="PS50053"/>
    </source>
</evidence>
<dbReference type="GO" id="GO:0004521">
    <property type="term" value="F:RNA endonuclease activity"/>
    <property type="evidence" value="ECO:0007669"/>
    <property type="project" value="InterPro"/>
</dbReference>
<keyword evidence="20" id="KW-0472">Membrane</keyword>
<evidence type="ECO:0000259" key="35">
    <source>
        <dbReference type="PROSITE" id="PS51392"/>
    </source>
</evidence>
<keyword evidence="4" id="KW-0723">Serine/threonine-protein kinase</keyword>
<keyword evidence="6" id="KW-0808">Transferase</keyword>
<dbReference type="GO" id="GO:1990604">
    <property type="term" value="C:IRE1-TRAF2-ASK1 complex"/>
    <property type="evidence" value="ECO:0007669"/>
    <property type="project" value="TreeGrafter"/>
</dbReference>
<dbReference type="CDD" id="cd09769">
    <property type="entry name" value="Luminal_IRE1"/>
    <property type="match status" value="1"/>
</dbReference>
<dbReference type="GO" id="GO:0070059">
    <property type="term" value="P:intrinsic apoptotic signaling pathway in response to endoplasmic reticulum stress"/>
    <property type="evidence" value="ECO:0007669"/>
    <property type="project" value="TreeGrafter"/>
</dbReference>
<evidence type="ECO:0000313" key="36">
    <source>
        <dbReference type="EMBL" id="OPJ87507.1"/>
    </source>
</evidence>
<dbReference type="InterPro" id="IPR008271">
    <property type="entry name" value="Ser/Thr_kinase_AS"/>
</dbReference>
<keyword evidence="23" id="KW-0325">Glycoprotein</keyword>
<dbReference type="Gene3D" id="2.130.10.10">
    <property type="entry name" value="YVTN repeat-like/Quinoprotein amine dehydrogenase"/>
    <property type="match status" value="1"/>
</dbReference>
<feature type="region of interest" description="Disordered" evidence="32">
    <location>
        <begin position="731"/>
        <end position="763"/>
    </location>
</feature>
<evidence type="ECO:0000256" key="15">
    <source>
        <dbReference type="ARBA" id="ARBA00022824"/>
    </source>
</evidence>
<evidence type="ECO:0000256" key="31">
    <source>
        <dbReference type="ARBA" id="ARBA00083182"/>
    </source>
</evidence>
<comment type="catalytic activity">
    <reaction evidence="27">
        <text>L-seryl-[protein] + ATP = O-phospho-L-seryl-[protein] + ADP + H(+)</text>
        <dbReference type="Rhea" id="RHEA:17989"/>
        <dbReference type="Rhea" id="RHEA-COMP:9863"/>
        <dbReference type="Rhea" id="RHEA-COMP:11604"/>
        <dbReference type="ChEBI" id="CHEBI:15378"/>
        <dbReference type="ChEBI" id="CHEBI:29999"/>
        <dbReference type="ChEBI" id="CHEBI:30616"/>
        <dbReference type="ChEBI" id="CHEBI:83421"/>
        <dbReference type="ChEBI" id="CHEBI:456216"/>
        <dbReference type="EC" id="2.7.11.1"/>
    </reaction>
</comment>
<dbReference type="STRING" id="372326.A0A1V4KUC9"/>
<dbReference type="PROSITE" id="PS50011">
    <property type="entry name" value="PROTEIN_KINASE_DOM"/>
    <property type="match status" value="1"/>
</dbReference>
<evidence type="ECO:0000256" key="3">
    <source>
        <dbReference type="ARBA" id="ARBA00012513"/>
    </source>
</evidence>
<dbReference type="InterPro" id="IPR045133">
    <property type="entry name" value="IRE1/2-like"/>
</dbReference>
<keyword evidence="5" id="KW-0597">Phosphoprotein</keyword>
<dbReference type="InterPro" id="IPR038357">
    <property type="entry name" value="KEN_sf"/>
</dbReference>
<name>A0A1V4KUC9_PATFA</name>
<keyword evidence="7" id="KW-0812">Transmembrane</keyword>
<keyword evidence="16" id="KW-0067">ATP-binding</keyword>
<protein>
    <recommendedName>
        <fullName evidence="28">Serine/threonine-protein kinase/endoribonuclease IRE1</fullName>
        <ecNumber evidence="3">2.7.11.1</ecNumber>
    </recommendedName>
    <alternativeName>
        <fullName evidence="29">Endoplasmic reticulum-to-nucleus signaling 1</fullName>
    </alternativeName>
    <alternativeName>
        <fullName evidence="30">Inositol-requiring protein 1</fullName>
    </alternativeName>
    <alternativeName>
        <fullName evidence="31">Ire1-alpha</fullName>
    </alternativeName>
</protein>
<evidence type="ECO:0000256" key="22">
    <source>
        <dbReference type="ARBA" id="ARBA00023163"/>
    </source>
</evidence>
<evidence type="ECO:0000256" key="6">
    <source>
        <dbReference type="ARBA" id="ARBA00022679"/>
    </source>
</evidence>
<dbReference type="GO" id="GO:0010629">
    <property type="term" value="P:negative regulation of gene expression"/>
    <property type="evidence" value="ECO:0007669"/>
    <property type="project" value="UniProtKB-ARBA"/>
</dbReference>
<dbReference type="SMART" id="SM00580">
    <property type="entry name" value="PUG"/>
    <property type="match status" value="1"/>
</dbReference>
<gene>
    <name evidence="36" type="primary">ERN2</name>
    <name evidence="36" type="ORF">AV530_000968</name>
</gene>
<keyword evidence="8" id="KW-0053">Apoptosis</keyword>
<evidence type="ECO:0000256" key="1">
    <source>
        <dbReference type="ARBA" id="ARBA00001946"/>
    </source>
</evidence>
<dbReference type="InterPro" id="IPR018391">
    <property type="entry name" value="PQQ_b-propeller_rpt"/>
</dbReference>
<keyword evidence="24" id="KW-0834">Unfolded protein response</keyword>
<keyword evidence="13 36" id="KW-0418">Kinase</keyword>
<evidence type="ECO:0000256" key="24">
    <source>
        <dbReference type="ARBA" id="ARBA00023230"/>
    </source>
</evidence>
<dbReference type="GO" id="GO:0042803">
    <property type="term" value="F:protein homodimerization activity"/>
    <property type="evidence" value="ECO:0007669"/>
    <property type="project" value="UniProtKB-ARBA"/>
</dbReference>
<dbReference type="SUPFAM" id="SSF54236">
    <property type="entry name" value="Ubiquitin-like"/>
    <property type="match status" value="1"/>
</dbReference>
<evidence type="ECO:0000256" key="11">
    <source>
        <dbReference type="ARBA" id="ARBA00022741"/>
    </source>
</evidence>
<evidence type="ECO:0000256" key="8">
    <source>
        <dbReference type="ARBA" id="ARBA00022703"/>
    </source>
</evidence>
<dbReference type="InterPro" id="IPR010513">
    <property type="entry name" value="KEN_dom"/>
</dbReference>
<evidence type="ECO:0000256" key="18">
    <source>
        <dbReference type="ARBA" id="ARBA00022989"/>
    </source>
</evidence>
<dbReference type="GO" id="GO:1905898">
    <property type="term" value="P:positive regulation of response to endoplasmic reticulum stress"/>
    <property type="evidence" value="ECO:0007669"/>
    <property type="project" value="UniProtKB-ARBA"/>
</dbReference>
<dbReference type="InterPro" id="IPR011047">
    <property type="entry name" value="Quinoprotein_ADH-like_sf"/>
</dbReference>
<dbReference type="InterPro" id="IPR000719">
    <property type="entry name" value="Prot_kinase_dom"/>
</dbReference>
<keyword evidence="25" id="KW-0511">Multifunctional enzyme</keyword>
<feature type="domain" description="KEN" evidence="35">
    <location>
        <begin position="1064"/>
        <end position="1192"/>
    </location>
</feature>
<dbReference type="InterPro" id="IPR015943">
    <property type="entry name" value="WD40/YVTN_repeat-like_dom_sf"/>
</dbReference>
<evidence type="ECO:0000313" key="37">
    <source>
        <dbReference type="Proteomes" id="UP000190648"/>
    </source>
</evidence>
<evidence type="ECO:0000256" key="16">
    <source>
        <dbReference type="ARBA" id="ARBA00022840"/>
    </source>
</evidence>
<dbReference type="SUPFAM" id="SSF56112">
    <property type="entry name" value="Protein kinase-like (PK-like)"/>
    <property type="match status" value="1"/>
</dbReference>
<dbReference type="FunFam" id="3.30.200.20:FF:000077">
    <property type="entry name" value="Putative Serine/threonine-protein kinase/endoribonuclease IRE1"/>
    <property type="match status" value="1"/>
</dbReference>
<dbReference type="Proteomes" id="UP000190648">
    <property type="component" value="Unassembled WGS sequence"/>
</dbReference>
<dbReference type="EMBL" id="LSYS01001700">
    <property type="protein sequence ID" value="OPJ87507.1"/>
    <property type="molecule type" value="Genomic_DNA"/>
</dbReference>
<dbReference type="InterPro" id="IPR011009">
    <property type="entry name" value="Kinase-like_dom_sf"/>
</dbReference>
<evidence type="ECO:0000256" key="13">
    <source>
        <dbReference type="ARBA" id="ARBA00022777"/>
    </source>
</evidence>
<keyword evidence="21" id="KW-1015">Disulfide bond</keyword>
<dbReference type="FunFam" id="1.20.1440.180:FF:000001">
    <property type="entry name" value="Serine/threonine-protein kinase/endoribonuclease IRE1"/>
    <property type="match status" value="1"/>
</dbReference>
<evidence type="ECO:0000256" key="5">
    <source>
        <dbReference type="ARBA" id="ARBA00022553"/>
    </source>
</evidence>
<feature type="compositionally biased region" description="Polar residues" evidence="32">
    <location>
        <begin position="748"/>
        <end position="763"/>
    </location>
</feature>
<dbReference type="GO" id="GO:0036498">
    <property type="term" value="P:IRE1-mediated unfolded protein response"/>
    <property type="evidence" value="ECO:0007669"/>
    <property type="project" value="UniProtKB-ARBA"/>
</dbReference>
<evidence type="ECO:0000256" key="2">
    <source>
        <dbReference type="ARBA" id="ARBA00004115"/>
    </source>
</evidence>
<feature type="domain" description="Ubiquitin-like" evidence="34">
    <location>
        <begin position="49"/>
        <end position="116"/>
    </location>
</feature>
<keyword evidence="22" id="KW-0804">Transcription</keyword>
<dbReference type="SMART" id="SM00564">
    <property type="entry name" value="PQQ"/>
    <property type="match status" value="4"/>
</dbReference>
<evidence type="ECO:0000256" key="14">
    <source>
        <dbReference type="ARBA" id="ARBA00022801"/>
    </source>
</evidence>
<dbReference type="Pfam" id="PF00069">
    <property type="entry name" value="Pkinase"/>
    <property type="match status" value="1"/>
</dbReference>
<dbReference type="SMART" id="SM00220">
    <property type="entry name" value="S_TKc"/>
    <property type="match status" value="1"/>
</dbReference>
<dbReference type="GO" id="GO:0051082">
    <property type="term" value="F:unfolded protein binding"/>
    <property type="evidence" value="ECO:0007669"/>
    <property type="project" value="TreeGrafter"/>
</dbReference>
<evidence type="ECO:0000256" key="25">
    <source>
        <dbReference type="ARBA" id="ARBA00023268"/>
    </source>
</evidence>
<keyword evidence="18" id="KW-1133">Transmembrane helix</keyword>
<keyword evidence="10" id="KW-0732">Signal</keyword>
<evidence type="ECO:0000256" key="23">
    <source>
        <dbReference type="ARBA" id="ARBA00023180"/>
    </source>
</evidence>
<keyword evidence="11" id="KW-0547">Nucleotide-binding</keyword>
<dbReference type="GO" id="GO:0033120">
    <property type="term" value="P:positive regulation of RNA splicing"/>
    <property type="evidence" value="ECO:0007669"/>
    <property type="project" value="UniProtKB-ARBA"/>
</dbReference>
<dbReference type="GO" id="GO:0004674">
    <property type="term" value="F:protein serine/threonine kinase activity"/>
    <property type="evidence" value="ECO:0007669"/>
    <property type="project" value="UniProtKB-KW"/>
</dbReference>
<dbReference type="FunFam" id="2.130.10.10:FF:000225">
    <property type="entry name" value="Endoplasmic reticulum to nucleus-signaling 1"/>
    <property type="match status" value="1"/>
</dbReference>
<dbReference type="Gene3D" id="3.30.200.20">
    <property type="entry name" value="Phosphorylase Kinase, domain 1"/>
    <property type="match status" value="1"/>
</dbReference>
<dbReference type="AlphaFoldDB" id="A0A1V4KUC9"/>
<dbReference type="InterPro" id="IPR029071">
    <property type="entry name" value="Ubiquitin-like_domsf"/>
</dbReference>
<comment type="catalytic activity">
    <reaction evidence="26">
        <text>L-threonyl-[protein] + ATP = O-phospho-L-threonyl-[protein] + ADP + H(+)</text>
        <dbReference type="Rhea" id="RHEA:46608"/>
        <dbReference type="Rhea" id="RHEA-COMP:11060"/>
        <dbReference type="Rhea" id="RHEA-COMP:11605"/>
        <dbReference type="ChEBI" id="CHEBI:15378"/>
        <dbReference type="ChEBI" id="CHEBI:30013"/>
        <dbReference type="ChEBI" id="CHEBI:30616"/>
        <dbReference type="ChEBI" id="CHEBI:61977"/>
        <dbReference type="ChEBI" id="CHEBI:456216"/>
        <dbReference type="EC" id="2.7.11.1"/>
    </reaction>
</comment>
<evidence type="ECO:0000256" key="9">
    <source>
        <dbReference type="ARBA" id="ARBA00022723"/>
    </source>
</evidence>
<feature type="domain" description="Protein kinase" evidence="33">
    <location>
        <begin position="800"/>
        <end position="1061"/>
    </location>
</feature>
<dbReference type="PANTHER" id="PTHR13954:SF15">
    <property type="entry name" value="SERINE_THREONINE-PROTEIN KINASE_ENDORIBONUCLEASE IRE2"/>
    <property type="match status" value="1"/>
</dbReference>
<evidence type="ECO:0000256" key="27">
    <source>
        <dbReference type="ARBA" id="ARBA00048679"/>
    </source>
</evidence>
<dbReference type="Pfam" id="PF00240">
    <property type="entry name" value="ubiquitin"/>
    <property type="match status" value="1"/>
</dbReference>
<dbReference type="GO" id="GO:0046872">
    <property type="term" value="F:metal ion binding"/>
    <property type="evidence" value="ECO:0007669"/>
    <property type="project" value="UniProtKB-KW"/>
</dbReference>
<dbReference type="CDD" id="cd10422">
    <property type="entry name" value="RNase_Ire1"/>
    <property type="match status" value="1"/>
</dbReference>
<dbReference type="PANTHER" id="PTHR13954">
    <property type="entry name" value="IRE1-RELATED"/>
    <property type="match status" value="1"/>
</dbReference>
<comment type="cofactor">
    <cofactor evidence="1">
        <name>Mg(2+)</name>
        <dbReference type="ChEBI" id="CHEBI:18420"/>
    </cofactor>
</comment>
<feature type="region of interest" description="Disordered" evidence="32">
    <location>
        <begin position="645"/>
        <end position="669"/>
    </location>
</feature>
<evidence type="ECO:0000256" key="26">
    <source>
        <dbReference type="ARBA" id="ARBA00047899"/>
    </source>
</evidence>
<dbReference type="PROSITE" id="PS50053">
    <property type="entry name" value="UBIQUITIN_2"/>
    <property type="match status" value="1"/>
</dbReference>
<dbReference type="PROSITE" id="PS00108">
    <property type="entry name" value="PROTEIN_KINASE_ST"/>
    <property type="match status" value="1"/>
</dbReference>
<keyword evidence="9" id="KW-0479">Metal-binding</keyword>
<evidence type="ECO:0000256" key="21">
    <source>
        <dbReference type="ARBA" id="ARBA00023157"/>
    </source>
</evidence>
<accession>A0A1V4KUC9</accession>
<dbReference type="SMART" id="SM00213">
    <property type="entry name" value="UBQ"/>
    <property type="match status" value="1"/>
</dbReference>
<keyword evidence="17" id="KW-0460">Magnesium</keyword>
<dbReference type="InterPro" id="IPR000626">
    <property type="entry name" value="Ubiquitin-like_dom"/>
</dbReference>
<organism evidence="36 37">
    <name type="scientific">Patagioenas fasciata monilis</name>
    <dbReference type="NCBI Taxonomy" id="372326"/>
    <lineage>
        <taxon>Eukaryota</taxon>
        <taxon>Metazoa</taxon>
        <taxon>Chordata</taxon>
        <taxon>Craniata</taxon>
        <taxon>Vertebrata</taxon>
        <taxon>Euteleostomi</taxon>
        <taxon>Archelosauria</taxon>
        <taxon>Archosauria</taxon>
        <taxon>Dinosauria</taxon>
        <taxon>Saurischia</taxon>
        <taxon>Theropoda</taxon>
        <taxon>Coelurosauria</taxon>
        <taxon>Aves</taxon>
        <taxon>Neognathae</taxon>
        <taxon>Neoaves</taxon>
        <taxon>Columbimorphae</taxon>
        <taxon>Columbiformes</taxon>
        <taxon>Columbidae</taxon>
        <taxon>Patagioenas</taxon>
    </lineage>
</organism>
<dbReference type="PROSITE" id="PS00299">
    <property type="entry name" value="UBIQUITIN_1"/>
    <property type="match status" value="1"/>
</dbReference>
<dbReference type="CDD" id="cd13982">
    <property type="entry name" value="STKc_IRE1"/>
    <property type="match status" value="1"/>
</dbReference>
<evidence type="ECO:0000256" key="17">
    <source>
        <dbReference type="ARBA" id="ARBA00022842"/>
    </source>
</evidence>
<dbReference type="GO" id="GO:0006397">
    <property type="term" value="P:mRNA processing"/>
    <property type="evidence" value="ECO:0007669"/>
    <property type="project" value="InterPro"/>
</dbReference>
<evidence type="ECO:0000256" key="10">
    <source>
        <dbReference type="ARBA" id="ARBA00022729"/>
    </source>
</evidence>
<sequence>MEPEELSRGCGGEGGSPAAGRPPESEERPEPPDASVSNGGDAAGGRELVELRVIWNKTKYDVKFCLDSTGAELKQKIHSLTGLPPAMQKVMFKGLLPEEKTLREIKVTNGAKIMVVGSTINDVLAVNTPKEAAQQEVKAEENKKEPLCRQKQHRKVLDKGKPDDVMPSVKGVQERLPTVPLSGMYNKSGGKVRLTFKLEQDQLWIGTKERTEKLPMGSIKNVVSEPIEGHEDYHMMAFQLGPTEASYYWVYWVPTQYVDAIKDTCLKAGAVTVPETLLFVSTLDGHLHAVSKSTGDIKWTLKDDPILQVPVYVSEPAFLPDPNDGSLYILGGKNKEGLMKLPFTIPELVQSSPCRSSDGVLYTGKKQDTWFIVDPRSGEKQTTLSTEAWDGLCPSSPLLYIGRTQYVITMYDTKSRELRWNATFSDYSAPFCEESYPYKMAHFASSGDGLVVTLDKESGEVLWAQNYGSPVVGIYVWHQDSLRRVPHLNLAMETLRYLTFHSQDIPLLRWSYQAVRDFTATKTQLLPALYVGKHAAGFYALTSLVHGSVALVPQGITLARIDGPTTDDVTMRESGECEITPSTDVKYPQGSITSPHNQWLLIGHHELPPVVHTTMLRAFPENLRKTTETIIPRGPPARTAFDDFLAPSSPEEPAVRREVQPPPEPTPGEQLEVYPEPGTVDLLLAAVGTALLGGTVLALLLRKLQQQQVVQQRQLEKQLQLLQQQQQQMLLPGRSPGEGVPGEPAELQLSQGSAVQRSQSSSPLACPEDLANGMVSMDPAVRAAAEDAEPDMIVVGKISFNPKDVLGHGAGGTFVFRGQFDGRNVAVKRLLPECFHLVDREVRLLRESDEHPHVVRYFCTERDKQFHYIAIELCSATLQEYVESPSFNRRGLDPVSVLQQAMAGLAHLHSLSIVHRDLKPCNILISVPNRHGQIRAVISDFGLCKKLQGGRQSFSLRSGIPGTEGWIAPELLQEAPKENPTSAVDIFSAGCIFYYVLSGGQHAFGDSLRRQANILSGWYQLSCLQEEAHDKVIARELIAAMLSPEPQHRPTAPAVLVHPFFWSQEKQLQFFQDVSDRIEKEPAAGPILSALEAGGRAVVRTNWRMHISLPLQTDLRKFRTYKGGSVRDLLRAMRNKKHHYHELPADVQAALGSVPDGFVQYFTSRFPRLLLHTHGAMRGCARERLFQPYYGQDPGGGGK</sequence>
<evidence type="ECO:0000256" key="7">
    <source>
        <dbReference type="ARBA" id="ARBA00022692"/>
    </source>
</evidence>
<comment type="subcellular location">
    <subcellularLocation>
        <location evidence="2">Endoplasmic reticulum membrane</location>
        <topology evidence="2">Single-pass type I membrane protein</topology>
    </subcellularLocation>
</comment>
<evidence type="ECO:0000256" key="20">
    <source>
        <dbReference type="ARBA" id="ARBA00023136"/>
    </source>
</evidence>
<dbReference type="Pfam" id="PF25343">
    <property type="entry name" value="PH_UBFD1_C"/>
    <property type="match status" value="1"/>
</dbReference>
<evidence type="ECO:0000256" key="19">
    <source>
        <dbReference type="ARBA" id="ARBA00023015"/>
    </source>
</evidence>
<keyword evidence="12" id="KW-0013">ADP-ribosylation</keyword>
<keyword evidence="37" id="KW-1185">Reference proteome</keyword>
<dbReference type="Gene3D" id="1.20.1440.180">
    <property type="entry name" value="KEN domain"/>
    <property type="match status" value="1"/>
</dbReference>
<dbReference type="OrthoDB" id="63989at2759"/>
<dbReference type="InterPro" id="IPR019954">
    <property type="entry name" value="Ubiquitin_CS"/>
</dbReference>
<dbReference type="Gene3D" id="3.10.20.90">
    <property type="entry name" value="Phosphatidylinositol 3-kinase Catalytic Subunit, Chain A, domain 1"/>
    <property type="match status" value="1"/>
</dbReference>
<dbReference type="FunFam" id="1.10.510.10:FF:000215">
    <property type="entry name" value="serine/threonine-protein kinase/endoribonuclease IRE1 isoform X1"/>
    <property type="match status" value="1"/>
</dbReference>
<evidence type="ECO:0000256" key="30">
    <source>
        <dbReference type="ARBA" id="ARBA00078578"/>
    </source>
</evidence>
<dbReference type="InterPro" id="IPR057455">
    <property type="entry name" value="UBFD1_C"/>
</dbReference>
<evidence type="ECO:0000256" key="12">
    <source>
        <dbReference type="ARBA" id="ARBA00022765"/>
    </source>
</evidence>
<evidence type="ECO:0000256" key="4">
    <source>
        <dbReference type="ARBA" id="ARBA00022527"/>
    </source>
</evidence>
<evidence type="ECO:0000256" key="32">
    <source>
        <dbReference type="SAM" id="MobiDB-lite"/>
    </source>
</evidence>
<feature type="region of interest" description="Disordered" evidence="32">
    <location>
        <begin position="1"/>
        <end position="43"/>
    </location>
</feature>
<evidence type="ECO:0000259" key="33">
    <source>
        <dbReference type="PROSITE" id="PS50011"/>
    </source>
</evidence>
<dbReference type="GO" id="GO:0005524">
    <property type="term" value="F:ATP binding"/>
    <property type="evidence" value="ECO:0007669"/>
    <property type="project" value="UniProtKB-KW"/>
</dbReference>
<proteinExistence type="predicted"/>
<keyword evidence="15" id="KW-0256">Endoplasmic reticulum</keyword>
<dbReference type="EC" id="2.7.11.1" evidence="3"/>
<evidence type="ECO:0000256" key="28">
    <source>
        <dbReference type="ARBA" id="ARBA00073767"/>
    </source>
</evidence>
<dbReference type="Pfam" id="PF06479">
    <property type="entry name" value="Ribonuc_2-5A"/>
    <property type="match status" value="1"/>
</dbReference>
<dbReference type="GO" id="GO:0016787">
    <property type="term" value="F:hydrolase activity"/>
    <property type="evidence" value="ECO:0007669"/>
    <property type="project" value="UniProtKB-KW"/>
</dbReference>
<evidence type="ECO:0000256" key="29">
    <source>
        <dbReference type="ARBA" id="ARBA00076266"/>
    </source>
</evidence>
<keyword evidence="14" id="KW-0378">Hydrolase</keyword>
<dbReference type="CDD" id="cd17047">
    <property type="entry name" value="Ubl_UBFD1"/>
    <property type="match status" value="1"/>
</dbReference>